<dbReference type="KEGG" id="mema:MMAB1_3126"/>
<dbReference type="OMA" id="MVLHDLQ"/>
<dbReference type="GeneID" id="27138600"/>
<evidence type="ECO:0000256" key="2">
    <source>
        <dbReference type="ARBA" id="ARBA00022741"/>
    </source>
</evidence>
<dbReference type="PROSITE" id="PS50893">
    <property type="entry name" value="ABC_TRANSPORTER_2"/>
    <property type="match status" value="1"/>
</dbReference>
<sequence>MTGPTITLSGVYTAYEGAANPSLRNINLTIDRGEFVVVGGPNGAGKTTLLETINGMLRITHGSARICGINLLEDGVGVRRRVGYVIQNFAFDPLSPFTAGEVVLMGRYGRLGYLNRPKEPDIRAARQAMQMLGIEDLADAPIGTLSGGQQQKVLIAQNLAKEPEIMLLDEPFSNLDLIAKHSVSTLLHDLAGAGITVIVVSHAFDDLPPRPIRILVMNGGEVTADHTCTPDEVEDIVRTASGSDARA</sequence>
<proteinExistence type="predicted"/>
<dbReference type="GeneID" id="13354349"/>
<evidence type="ECO:0000313" key="6">
    <source>
        <dbReference type="Proteomes" id="UP000069850"/>
    </source>
</evidence>
<dbReference type="SUPFAM" id="SSF52540">
    <property type="entry name" value="P-loop containing nucleoside triphosphate hydrolases"/>
    <property type="match status" value="1"/>
</dbReference>
<dbReference type="InterPro" id="IPR050153">
    <property type="entry name" value="Metal_Ion_Import_ABC"/>
</dbReference>
<dbReference type="PANTHER" id="PTHR42734">
    <property type="entry name" value="METAL TRANSPORT SYSTEM ATP-BINDING PROTEIN TM_0124-RELATED"/>
    <property type="match status" value="1"/>
</dbReference>
<dbReference type="GO" id="GO:0005524">
    <property type="term" value="F:ATP binding"/>
    <property type="evidence" value="ECO:0007669"/>
    <property type="project" value="UniProtKB-KW"/>
</dbReference>
<organism evidence="5 6">
    <name type="scientific">Methanoculleus bourgensis</name>
    <dbReference type="NCBI Taxonomy" id="83986"/>
    <lineage>
        <taxon>Archaea</taxon>
        <taxon>Methanobacteriati</taxon>
        <taxon>Methanobacteriota</taxon>
        <taxon>Stenosarchaea group</taxon>
        <taxon>Methanomicrobia</taxon>
        <taxon>Methanomicrobiales</taxon>
        <taxon>Methanomicrobiaceae</taxon>
        <taxon>Methanoculleus</taxon>
    </lineage>
</organism>
<dbReference type="SMART" id="SM00382">
    <property type="entry name" value="AAA"/>
    <property type="match status" value="1"/>
</dbReference>
<dbReference type="InterPro" id="IPR003439">
    <property type="entry name" value="ABC_transporter-like_ATP-bd"/>
</dbReference>
<dbReference type="Pfam" id="PF00005">
    <property type="entry name" value="ABC_tran"/>
    <property type="match status" value="1"/>
</dbReference>
<gene>
    <name evidence="5" type="ORF">MMAB1_3126</name>
</gene>
<dbReference type="EMBL" id="LT158599">
    <property type="protein sequence ID" value="CVK34339.1"/>
    <property type="molecule type" value="Genomic_DNA"/>
</dbReference>
<dbReference type="Proteomes" id="UP000069850">
    <property type="component" value="Chromosome 1"/>
</dbReference>
<dbReference type="InterPro" id="IPR017871">
    <property type="entry name" value="ABC_transporter-like_CS"/>
</dbReference>
<dbReference type="Gene3D" id="3.40.50.300">
    <property type="entry name" value="P-loop containing nucleotide triphosphate hydrolases"/>
    <property type="match status" value="1"/>
</dbReference>
<keyword evidence="3 5" id="KW-0067">ATP-binding</keyword>
<dbReference type="PROSITE" id="PS00211">
    <property type="entry name" value="ABC_TRANSPORTER_1"/>
    <property type="match status" value="1"/>
</dbReference>
<dbReference type="InterPro" id="IPR027417">
    <property type="entry name" value="P-loop_NTPase"/>
</dbReference>
<name>A0A110BIF4_9EURY</name>
<dbReference type="RefSeq" id="WP_014868248.1">
    <property type="nucleotide sequence ID" value="NZ_LT158599.1"/>
</dbReference>
<dbReference type="GO" id="GO:0016887">
    <property type="term" value="F:ATP hydrolysis activity"/>
    <property type="evidence" value="ECO:0007669"/>
    <property type="project" value="InterPro"/>
</dbReference>
<evidence type="ECO:0000259" key="4">
    <source>
        <dbReference type="PROSITE" id="PS50893"/>
    </source>
</evidence>
<dbReference type="AlphaFoldDB" id="A0A110BIF4"/>
<evidence type="ECO:0000313" key="5">
    <source>
        <dbReference type="EMBL" id="CVK34339.1"/>
    </source>
</evidence>
<dbReference type="OrthoDB" id="10909at2157"/>
<reference evidence="5 6" key="1">
    <citation type="submission" date="2016-01" db="EMBL/GenBank/DDBJ databases">
        <authorList>
            <person name="Manzoor S."/>
        </authorList>
    </citation>
    <scope>NUCLEOTIDE SEQUENCE [LARGE SCALE GENOMIC DNA]</scope>
    <source>
        <strain evidence="5">Methanoculleus sp MAB1</strain>
    </source>
</reference>
<accession>A0A110BIF4</accession>
<evidence type="ECO:0000256" key="1">
    <source>
        <dbReference type="ARBA" id="ARBA00022448"/>
    </source>
</evidence>
<keyword evidence="1" id="KW-0813">Transport</keyword>
<feature type="domain" description="ABC transporter" evidence="4">
    <location>
        <begin position="6"/>
        <end position="244"/>
    </location>
</feature>
<evidence type="ECO:0000256" key="3">
    <source>
        <dbReference type="ARBA" id="ARBA00022840"/>
    </source>
</evidence>
<keyword evidence="2" id="KW-0547">Nucleotide-binding</keyword>
<protein>
    <submittedName>
        <fullName evidence="5">Manganese transport system ATP-binding protein mntB</fullName>
    </submittedName>
</protein>
<dbReference type="InterPro" id="IPR003593">
    <property type="entry name" value="AAA+_ATPase"/>
</dbReference>